<name>A0A6G8R3U7_9CAUD</name>
<sequence>MKNFMVRIPFSGYVRGTTTLSVKSDSKEKAIEEAIRWRFSGENDITRDDREFYYEDVTVSEPF</sequence>
<evidence type="ECO:0000313" key="1">
    <source>
        <dbReference type="EMBL" id="QIN94851.1"/>
    </source>
</evidence>
<dbReference type="Proteomes" id="UP000500956">
    <property type="component" value="Segment"/>
</dbReference>
<gene>
    <name evidence="1" type="ORF">CPT_Privateer_058</name>
</gene>
<accession>A0A6G8R3U7</accession>
<protein>
    <submittedName>
        <fullName evidence="1">Uncharacterized protein</fullName>
    </submittedName>
</protein>
<evidence type="ECO:0000313" key="2">
    <source>
        <dbReference type="Proteomes" id="UP000500956"/>
    </source>
</evidence>
<reference evidence="1 2" key="1">
    <citation type="submission" date="2020-02" db="EMBL/GenBank/DDBJ databases">
        <title>Characterization of Proteus podophage Privateer.</title>
        <authorList>
            <person name="Corban J."/>
            <person name="Ramsey J."/>
        </authorList>
    </citation>
    <scope>NUCLEOTIDE SEQUENCE [LARGE SCALE GENOMIC DNA]</scope>
</reference>
<proteinExistence type="predicted"/>
<keyword evidence="2" id="KW-1185">Reference proteome</keyword>
<organism evidence="1 2">
    <name type="scientific">Proteus phage Privateer</name>
    <dbReference type="NCBI Taxonomy" id="2712958"/>
    <lineage>
        <taxon>Viruses</taxon>
        <taxon>Duplodnaviria</taxon>
        <taxon>Heunggongvirae</taxon>
        <taxon>Uroviricota</taxon>
        <taxon>Caudoviricetes</taxon>
        <taxon>Grimontviridae</taxon>
        <taxon>Privateervirus</taxon>
        <taxon>Privateervirus privateer</taxon>
    </lineage>
</organism>
<dbReference type="EMBL" id="MT028297">
    <property type="protein sequence ID" value="QIN94851.1"/>
    <property type="molecule type" value="Genomic_DNA"/>
</dbReference>